<feature type="compositionally biased region" description="Polar residues" evidence="1">
    <location>
        <begin position="56"/>
        <end position="65"/>
    </location>
</feature>
<evidence type="ECO:0000256" key="1">
    <source>
        <dbReference type="SAM" id="MobiDB-lite"/>
    </source>
</evidence>
<evidence type="ECO:0000313" key="2">
    <source>
        <dbReference type="EMBL" id="KAK7680414.1"/>
    </source>
</evidence>
<evidence type="ECO:0000313" key="4">
    <source>
        <dbReference type="Proteomes" id="UP001385951"/>
    </source>
</evidence>
<dbReference type="EMBL" id="JASBNA010000034">
    <property type="protein sequence ID" value="KAK7682856.1"/>
    <property type="molecule type" value="Genomic_DNA"/>
</dbReference>
<protein>
    <submittedName>
        <fullName evidence="2">Uncharacterized protein</fullName>
    </submittedName>
</protein>
<reference evidence="2 4" key="1">
    <citation type="submission" date="2022-09" db="EMBL/GenBank/DDBJ databases">
        <authorList>
            <person name="Palmer J.M."/>
        </authorList>
    </citation>
    <scope>NUCLEOTIDE SEQUENCE [LARGE SCALE GENOMIC DNA]</scope>
    <source>
        <strain evidence="2 4">DSM 7382</strain>
    </source>
</reference>
<name>A0AAW0FLH0_9APHY</name>
<dbReference type="PANTHER" id="PTHR40462:SF1">
    <property type="entry name" value="EXPRESSED PROTEIN"/>
    <property type="match status" value="1"/>
</dbReference>
<accession>A0AAW0FLH0</accession>
<keyword evidence="4" id="KW-1185">Reference proteome</keyword>
<comment type="caution">
    <text evidence="2">The sequence shown here is derived from an EMBL/GenBank/DDBJ whole genome shotgun (WGS) entry which is preliminary data.</text>
</comment>
<proteinExistence type="predicted"/>
<feature type="compositionally biased region" description="Basic and acidic residues" evidence="1">
    <location>
        <begin position="35"/>
        <end position="49"/>
    </location>
</feature>
<gene>
    <name evidence="3" type="ORF">QCA50_014242</name>
    <name evidence="2" type="ORF">QCA50_016654</name>
</gene>
<organism evidence="2 4">
    <name type="scientific">Cerrena zonata</name>
    <dbReference type="NCBI Taxonomy" id="2478898"/>
    <lineage>
        <taxon>Eukaryota</taxon>
        <taxon>Fungi</taxon>
        <taxon>Dikarya</taxon>
        <taxon>Basidiomycota</taxon>
        <taxon>Agaricomycotina</taxon>
        <taxon>Agaricomycetes</taxon>
        <taxon>Polyporales</taxon>
        <taxon>Cerrenaceae</taxon>
        <taxon>Cerrena</taxon>
    </lineage>
</organism>
<dbReference type="Proteomes" id="UP001385951">
    <property type="component" value="Unassembled WGS sequence"/>
</dbReference>
<dbReference type="PANTHER" id="PTHR40462">
    <property type="entry name" value="CHROMOSOME 1, WHOLE GENOME SHOTGUN SEQUENCE"/>
    <property type="match status" value="1"/>
</dbReference>
<dbReference type="AlphaFoldDB" id="A0AAW0FLH0"/>
<evidence type="ECO:0000313" key="3">
    <source>
        <dbReference type="EMBL" id="KAK7682856.1"/>
    </source>
</evidence>
<sequence length="93" mass="10018">MSSQSNENNSKGSGGFLGGLSNKINEMAGGGQASEAKEDKLDKGIDWVQEHVLGQGPQTNESASEQFKDEQISDFIRRQYKSVAGSDLPVKDK</sequence>
<feature type="region of interest" description="Disordered" evidence="1">
    <location>
        <begin position="1"/>
        <end position="69"/>
    </location>
</feature>
<dbReference type="EMBL" id="JASBNA010000050">
    <property type="protein sequence ID" value="KAK7680414.1"/>
    <property type="molecule type" value="Genomic_DNA"/>
</dbReference>